<dbReference type="PANTHER" id="PTHR30137">
    <property type="entry name" value="LUCIFERASE-LIKE MONOOXYGENASE"/>
    <property type="match status" value="1"/>
</dbReference>
<accession>A0A919UAW7</accession>
<dbReference type="InterPro" id="IPR050766">
    <property type="entry name" value="Bact_Lucif_Oxidored"/>
</dbReference>
<evidence type="ECO:0000259" key="3">
    <source>
        <dbReference type="Pfam" id="PF00296"/>
    </source>
</evidence>
<dbReference type="SUPFAM" id="SSF51679">
    <property type="entry name" value="Bacterial luciferase-like"/>
    <property type="match status" value="1"/>
</dbReference>
<keyword evidence="2 4" id="KW-0503">Monooxygenase</keyword>
<keyword evidence="1" id="KW-0560">Oxidoreductase</keyword>
<comment type="caution">
    <text evidence="4">The sequence shown here is derived from an EMBL/GenBank/DDBJ whole genome shotgun (WGS) entry which is preliminary data.</text>
</comment>
<dbReference type="InterPro" id="IPR011251">
    <property type="entry name" value="Luciferase-like_dom"/>
</dbReference>
<reference evidence="4" key="1">
    <citation type="submission" date="2021-01" db="EMBL/GenBank/DDBJ databases">
        <title>Whole genome shotgun sequence of Dactylosporangium siamense NBRC 106093.</title>
        <authorList>
            <person name="Komaki H."/>
            <person name="Tamura T."/>
        </authorList>
    </citation>
    <scope>NUCLEOTIDE SEQUENCE</scope>
    <source>
        <strain evidence="4">NBRC 106093</strain>
    </source>
</reference>
<evidence type="ECO:0000313" key="4">
    <source>
        <dbReference type="EMBL" id="GIG44936.1"/>
    </source>
</evidence>
<evidence type="ECO:0000256" key="1">
    <source>
        <dbReference type="ARBA" id="ARBA00023002"/>
    </source>
</evidence>
<dbReference type="EMBL" id="BONQ01000047">
    <property type="protein sequence ID" value="GIG44936.1"/>
    <property type="molecule type" value="Genomic_DNA"/>
</dbReference>
<organism evidence="4 5">
    <name type="scientific">Dactylosporangium siamense</name>
    <dbReference type="NCBI Taxonomy" id="685454"/>
    <lineage>
        <taxon>Bacteria</taxon>
        <taxon>Bacillati</taxon>
        <taxon>Actinomycetota</taxon>
        <taxon>Actinomycetes</taxon>
        <taxon>Micromonosporales</taxon>
        <taxon>Micromonosporaceae</taxon>
        <taxon>Dactylosporangium</taxon>
    </lineage>
</organism>
<evidence type="ECO:0000313" key="5">
    <source>
        <dbReference type="Proteomes" id="UP000660611"/>
    </source>
</evidence>
<dbReference type="GO" id="GO:0016705">
    <property type="term" value="F:oxidoreductase activity, acting on paired donors, with incorporation or reduction of molecular oxygen"/>
    <property type="evidence" value="ECO:0007669"/>
    <property type="project" value="InterPro"/>
</dbReference>
<proteinExistence type="predicted"/>
<keyword evidence="5" id="KW-1185">Reference proteome</keyword>
<dbReference type="GO" id="GO:0005829">
    <property type="term" value="C:cytosol"/>
    <property type="evidence" value="ECO:0007669"/>
    <property type="project" value="TreeGrafter"/>
</dbReference>
<dbReference type="Proteomes" id="UP000660611">
    <property type="component" value="Unassembled WGS sequence"/>
</dbReference>
<dbReference type="Gene3D" id="3.20.20.30">
    <property type="entry name" value="Luciferase-like domain"/>
    <property type="match status" value="1"/>
</dbReference>
<feature type="domain" description="Luciferase-like" evidence="3">
    <location>
        <begin position="5"/>
        <end position="291"/>
    </location>
</feature>
<dbReference type="AlphaFoldDB" id="A0A919UAW7"/>
<dbReference type="GO" id="GO:0004497">
    <property type="term" value="F:monooxygenase activity"/>
    <property type="evidence" value="ECO:0007669"/>
    <property type="project" value="UniProtKB-KW"/>
</dbReference>
<dbReference type="Pfam" id="PF00296">
    <property type="entry name" value="Bac_luciferase"/>
    <property type="match status" value="1"/>
</dbReference>
<name>A0A919UAW7_9ACTN</name>
<evidence type="ECO:0000256" key="2">
    <source>
        <dbReference type="ARBA" id="ARBA00023033"/>
    </source>
</evidence>
<dbReference type="PANTHER" id="PTHR30137:SF8">
    <property type="entry name" value="BLR5498 PROTEIN"/>
    <property type="match status" value="1"/>
</dbReference>
<protein>
    <submittedName>
        <fullName evidence="4">Alkanal monooxygenase</fullName>
    </submittedName>
</protein>
<gene>
    <name evidence="4" type="ORF">Dsi01nite_029770</name>
</gene>
<sequence>MLAGQFPGVGHGDTLRTAVAYAQAAERAGFDGVWLAEHHFVTYGTCPSALAMAGFILGGTSRLRVGTAAANLSVRHPVALAEEAALLDAVSGGRFDLGVARGGPWADLEVFGTGLDRYAPDAFAEAVDLLLATFTGAGTVCGDGPRFRFRDVPVVPRPERALPVWIAATSPSTVDLAAARGLPLLLGMHDTDAGKTDVIRRHAQAGGAHGSAHVSAHLAYVADSTERAEGVLRATLPGWLARAGEHVRIDGTTLTRNVADYVEHLLAVHPVGPPGRCVQRLAGTLAGTGARRLLLMVEAGGTPERTIRNIERLGAEVLPALRTA</sequence>
<dbReference type="InterPro" id="IPR036661">
    <property type="entry name" value="Luciferase-like_sf"/>
</dbReference>